<evidence type="ECO:0000256" key="14">
    <source>
        <dbReference type="ARBA" id="ARBA00023180"/>
    </source>
</evidence>
<dbReference type="GO" id="GO:0034975">
    <property type="term" value="P:protein folding in endoplasmic reticulum"/>
    <property type="evidence" value="ECO:0007669"/>
    <property type="project" value="InterPro"/>
</dbReference>
<feature type="binding site" evidence="17">
    <location>
        <position position="166"/>
    </location>
    <ligand>
        <name>FAD</name>
        <dbReference type="ChEBI" id="CHEBI:57692"/>
    </ligand>
</feature>
<evidence type="ECO:0000256" key="11">
    <source>
        <dbReference type="ARBA" id="ARBA00023002"/>
    </source>
</evidence>
<feature type="binding site" evidence="17">
    <location>
        <position position="168"/>
    </location>
    <ligand>
        <name>FAD</name>
        <dbReference type="ChEBI" id="CHEBI:57692"/>
    </ligand>
</feature>
<evidence type="ECO:0000313" key="22">
    <source>
        <dbReference type="WBParaSite" id="SBAD_0000301701-mRNA-1"/>
    </source>
</evidence>
<dbReference type="EMBL" id="UZAM01007454">
    <property type="protein sequence ID" value="VDO99230.1"/>
    <property type="molecule type" value="Genomic_DNA"/>
</dbReference>
<protein>
    <submittedName>
        <fullName evidence="22">Endoplasmic oxidoreductin-1</fullName>
    </submittedName>
</protein>
<evidence type="ECO:0000256" key="8">
    <source>
        <dbReference type="ARBA" id="ARBA00022824"/>
    </source>
</evidence>
<keyword evidence="10" id="KW-0249">Electron transport</keyword>
<evidence type="ECO:0000256" key="17">
    <source>
        <dbReference type="PIRSR" id="PIRSR017205-2"/>
    </source>
</evidence>
<evidence type="ECO:0000256" key="5">
    <source>
        <dbReference type="ARBA" id="ARBA00022448"/>
    </source>
</evidence>
<dbReference type="AlphaFoldDB" id="A0A183IGY3"/>
<feature type="binding site" evidence="17">
    <location>
        <position position="179"/>
    </location>
    <ligand>
        <name>FAD</name>
        <dbReference type="ChEBI" id="CHEBI:57692"/>
    </ligand>
</feature>
<dbReference type="PIRSF" id="PIRSF017205">
    <property type="entry name" value="ERO1"/>
    <property type="match status" value="1"/>
</dbReference>
<keyword evidence="21" id="KW-1185">Reference proteome</keyword>
<keyword evidence="5" id="KW-0813">Transport</keyword>
<evidence type="ECO:0000256" key="6">
    <source>
        <dbReference type="ARBA" id="ARBA00022630"/>
    </source>
</evidence>
<dbReference type="GO" id="GO:0015035">
    <property type="term" value="F:protein-disulfide reductase activity"/>
    <property type="evidence" value="ECO:0007669"/>
    <property type="project" value="InterPro"/>
</dbReference>
<evidence type="ECO:0000313" key="20">
    <source>
        <dbReference type="EMBL" id="VDO99230.1"/>
    </source>
</evidence>
<dbReference type="Proteomes" id="UP000270296">
    <property type="component" value="Unassembled WGS sequence"/>
</dbReference>
<dbReference type="InterPro" id="IPR037192">
    <property type="entry name" value="ERO1-like_sf"/>
</dbReference>
<reference evidence="20 21" key="2">
    <citation type="submission" date="2018-11" db="EMBL/GenBank/DDBJ databases">
        <authorList>
            <consortium name="Pathogen Informatics"/>
        </authorList>
    </citation>
    <scope>NUCLEOTIDE SEQUENCE [LARGE SCALE GENOMIC DNA]</scope>
</reference>
<dbReference type="GO" id="GO:0005789">
    <property type="term" value="C:endoplasmic reticulum membrane"/>
    <property type="evidence" value="ECO:0007669"/>
    <property type="project" value="UniProtKB-SubCell"/>
</dbReference>
<keyword evidence="13 18" id="KW-1015">Disulfide bond</keyword>
<dbReference type="PANTHER" id="PTHR12613:SF0">
    <property type="entry name" value="ERO1-LIKE PROTEIN"/>
    <property type="match status" value="1"/>
</dbReference>
<keyword evidence="14" id="KW-0325">Glycoprotein</keyword>
<keyword evidence="8" id="KW-0256">Endoplasmic reticulum</keyword>
<evidence type="ECO:0000256" key="9">
    <source>
        <dbReference type="ARBA" id="ARBA00022827"/>
    </source>
</evidence>
<evidence type="ECO:0000256" key="2">
    <source>
        <dbReference type="ARBA" id="ARBA00004367"/>
    </source>
</evidence>
<keyword evidence="9 17" id="KW-0274">FAD</keyword>
<comment type="cofactor">
    <cofactor evidence="1 17">
        <name>FAD</name>
        <dbReference type="ChEBI" id="CHEBI:57692"/>
    </cofactor>
</comment>
<proteinExistence type="inferred from homology"/>
<feature type="binding site" evidence="17">
    <location>
        <position position="209"/>
    </location>
    <ligand>
        <name>FAD</name>
        <dbReference type="ChEBI" id="CHEBI:57692"/>
    </ligand>
</feature>
<name>A0A183IGY3_9BILA</name>
<evidence type="ECO:0000256" key="7">
    <source>
        <dbReference type="ARBA" id="ARBA00022729"/>
    </source>
</evidence>
<gene>
    <name evidence="20" type="ORF">SBAD_LOCUS2878</name>
</gene>
<dbReference type="Pfam" id="PF04137">
    <property type="entry name" value="ERO1"/>
    <property type="match status" value="2"/>
</dbReference>
<evidence type="ECO:0000256" key="3">
    <source>
        <dbReference type="ARBA" id="ARBA00008277"/>
    </source>
</evidence>
<evidence type="ECO:0000256" key="12">
    <source>
        <dbReference type="ARBA" id="ARBA00023136"/>
    </source>
</evidence>
<evidence type="ECO:0000256" key="16">
    <source>
        <dbReference type="PIRSR" id="PIRSR017205-1"/>
    </source>
</evidence>
<feature type="chain" id="PRO_5043139999" evidence="19">
    <location>
        <begin position="17"/>
        <end position="409"/>
    </location>
</feature>
<evidence type="ECO:0000256" key="15">
    <source>
        <dbReference type="ARBA" id="ARBA00023284"/>
    </source>
</evidence>
<keyword evidence="6" id="KW-0285">Flavoprotein</keyword>
<feature type="disulfide bond" description="Redox-active" evidence="18">
    <location>
        <begin position="81"/>
        <end position="86"/>
    </location>
</feature>
<keyword evidence="11" id="KW-0560">Oxidoreductase</keyword>
<sequence length="409" mass="47508">MIQFIVLCVLLPRHEAHLLSDCVCHLDNDIHDCACSSKSVDKFNNDKIQPILKQLLQKDCFRYYKVDMYKECPWWPSGSQCTSRECGIESCDDEVPAALKLKRTPKLKECQQGDEIDPLDKHISPWQKEQFLVWAEHDDMQDKYCDVDDEDSDKLHYVDLTRNPERYTGYKGSSAQQVWKSIYQENCFKPDPKFDKNYLRYPFSLNGASGLTEGTWHRNVDMFKYRFGAEYTNGEGPQRLKNLYFLYLLELRALQKVAPYLSQDLFYTGSDENDMETMDLISKMIHAIESFQTPFDENSLFQGDAILAMSLKAEFRAHFMNISRIMDCVDCDKCRLWGKLQTHGIGTALRILFSDLPRVSHVGQVGVRDRKRFQLQRNDVVALFNSFARLSSNIHEVGEFQKILSSSVQ</sequence>
<evidence type="ECO:0000256" key="18">
    <source>
        <dbReference type="PIRSR" id="PIRSR017205-3"/>
    </source>
</evidence>
<evidence type="ECO:0000256" key="4">
    <source>
        <dbReference type="ARBA" id="ARBA00011802"/>
    </source>
</evidence>
<evidence type="ECO:0000256" key="13">
    <source>
        <dbReference type="ARBA" id="ARBA00023157"/>
    </source>
</evidence>
<organism evidence="22">
    <name type="scientific">Soboliphyme baturini</name>
    <dbReference type="NCBI Taxonomy" id="241478"/>
    <lineage>
        <taxon>Eukaryota</taxon>
        <taxon>Metazoa</taxon>
        <taxon>Ecdysozoa</taxon>
        <taxon>Nematoda</taxon>
        <taxon>Enoplea</taxon>
        <taxon>Dorylaimia</taxon>
        <taxon>Dioctophymatida</taxon>
        <taxon>Dioctophymatoidea</taxon>
        <taxon>Soboliphymatidae</taxon>
        <taxon>Soboliphyme</taxon>
    </lineage>
</organism>
<dbReference type="InterPro" id="IPR007266">
    <property type="entry name" value="Ero1"/>
</dbReference>
<feature type="binding site" evidence="17">
    <location>
        <position position="226"/>
    </location>
    <ligand>
        <name>FAD</name>
        <dbReference type="ChEBI" id="CHEBI:57692"/>
    </ligand>
</feature>
<feature type="active site" description="Nucleophile" evidence="16">
    <location>
        <position position="331"/>
    </location>
</feature>
<evidence type="ECO:0000256" key="19">
    <source>
        <dbReference type="SAM" id="SignalP"/>
    </source>
</evidence>
<dbReference type="GO" id="GO:0071949">
    <property type="term" value="F:FAD binding"/>
    <property type="evidence" value="ECO:0007669"/>
    <property type="project" value="InterPro"/>
</dbReference>
<keyword evidence="15" id="KW-0676">Redox-active center</keyword>
<dbReference type="SUPFAM" id="SSF110019">
    <property type="entry name" value="ERO1-like"/>
    <property type="match status" value="1"/>
</dbReference>
<dbReference type="PANTHER" id="PTHR12613">
    <property type="entry name" value="ERO1-RELATED"/>
    <property type="match status" value="1"/>
</dbReference>
<keyword evidence="12" id="KW-0472">Membrane</keyword>
<evidence type="ECO:0000256" key="1">
    <source>
        <dbReference type="ARBA" id="ARBA00001974"/>
    </source>
</evidence>
<feature type="signal peptide" evidence="19">
    <location>
        <begin position="1"/>
        <end position="16"/>
    </location>
</feature>
<comment type="subunit">
    <text evidence="4">May function both as a monomer and a homodimer.</text>
</comment>
<feature type="disulfide bond" description="Redox-active" evidence="18">
    <location>
        <begin position="331"/>
        <end position="334"/>
    </location>
</feature>
<reference evidence="22" key="1">
    <citation type="submission" date="2016-06" db="UniProtKB">
        <authorList>
            <consortium name="WormBaseParasite"/>
        </authorList>
    </citation>
    <scope>IDENTIFICATION</scope>
</reference>
<dbReference type="GO" id="GO:0016972">
    <property type="term" value="F:thiol oxidase activity"/>
    <property type="evidence" value="ECO:0007669"/>
    <property type="project" value="InterPro"/>
</dbReference>
<comment type="subcellular location">
    <subcellularLocation>
        <location evidence="2">Endoplasmic reticulum membrane</location>
        <topology evidence="2">Peripheral membrane protein</topology>
        <orientation evidence="2">Lumenal side</orientation>
    </subcellularLocation>
</comment>
<dbReference type="OrthoDB" id="269384at2759"/>
<evidence type="ECO:0000313" key="21">
    <source>
        <dbReference type="Proteomes" id="UP000270296"/>
    </source>
</evidence>
<dbReference type="WBParaSite" id="SBAD_0000301701-mRNA-1">
    <property type="protein sequence ID" value="SBAD_0000301701-mRNA-1"/>
    <property type="gene ID" value="SBAD_0000301701"/>
</dbReference>
<feature type="active site" evidence="16">
    <location>
        <position position="334"/>
    </location>
</feature>
<comment type="similarity">
    <text evidence="3">Belongs to the EROs family.</text>
</comment>
<evidence type="ECO:0000256" key="10">
    <source>
        <dbReference type="ARBA" id="ARBA00022982"/>
    </source>
</evidence>
<accession>A0A183IGY3</accession>
<keyword evidence="7 19" id="KW-0732">Signal</keyword>